<gene>
    <name evidence="2" type="ORF">EHF44_22260</name>
</gene>
<accession>A0A3G8H6X9</accession>
<feature type="chain" id="PRO_5018065909" description="Secreted protein" evidence="1">
    <location>
        <begin position="22"/>
        <end position="106"/>
    </location>
</feature>
<dbReference type="AlphaFoldDB" id="A0A3G8H6X9"/>
<evidence type="ECO:0000256" key="1">
    <source>
        <dbReference type="SAM" id="SignalP"/>
    </source>
</evidence>
<evidence type="ECO:0008006" key="4">
    <source>
        <dbReference type="Google" id="ProtNLM"/>
    </source>
</evidence>
<proteinExistence type="predicted"/>
<reference evidence="3" key="1">
    <citation type="submission" date="2018-11" db="EMBL/GenBank/DDBJ databases">
        <title>FDA dAtabase for Regulatory Grade micrObial Sequences (FDA-ARGOS): Supporting development and validation of Infectious Disease Dx tests.</title>
        <authorList>
            <person name="Goldberg B."/>
            <person name="Campos J."/>
            <person name="Tallon L."/>
            <person name="Sadzewicz L."/>
            <person name="Zhao X."/>
            <person name="Vavikolanu K."/>
            <person name="Mehta A."/>
            <person name="Aluvathingal J."/>
            <person name="Nadendla S."/>
            <person name="Geyer C."/>
            <person name="Nandy P."/>
            <person name="Yan Y."/>
            <person name="Sichtig H."/>
        </authorList>
    </citation>
    <scope>NUCLEOTIDE SEQUENCE [LARGE SCALE GENOMIC DNA]</scope>
    <source>
        <strain evidence="3">FDAARGOS_614</strain>
    </source>
</reference>
<evidence type="ECO:0000313" key="2">
    <source>
        <dbReference type="EMBL" id="AZG16138.1"/>
    </source>
</evidence>
<sequence length="106" mass="12154">MVRYFFVLLATLLWASGPARAEGDASLVQCQRIGQAQLRTASEQTLLFLRCRARQISYEAPRLHGVTQKFKDDLVFACLDQADEAEHQLRVRHGYTRETLARKKCD</sequence>
<evidence type="ECO:0000313" key="3">
    <source>
        <dbReference type="Proteomes" id="UP000270411"/>
    </source>
</evidence>
<name>A0A3G8H6X9_9BURK</name>
<dbReference type="OrthoDB" id="8969287at2"/>
<dbReference type="KEGG" id="cpau:EHF44_22260"/>
<protein>
    <recommendedName>
        <fullName evidence="4">Secreted protein</fullName>
    </recommendedName>
</protein>
<dbReference type="EMBL" id="CP033970">
    <property type="protein sequence ID" value="AZG16138.1"/>
    <property type="molecule type" value="Genomic_DNA"/>
</dbReference>
<dbReference type="Proteomes" id="UP000270411">
    <property type="component" value="Chromosome 2"/>
</dbReference>
<keyword evidence="1" id="KW-0732">Signal</keyword>
<feature type="signal peptide" evidence="1">
    <location>
        <begin position="1"/>
        <end position="21"/>
    </location>
</feature>
<organism evidence="2 3">
    <name type="scientific">Cupriavidus pauculus</name>
    <dbReference type="NCBI Taxonomy" id="82633"/>
    <lineage>
        <taxon>Bacteria</taxon>
        <taxon>Pseudomonadati</taxon>
        <taxon>Pseudomonadota</taxon>
        <taxon>Betaproteobacteria</taxon>
        <taxon>Burkholderiales</taxon>
        <taxon>Burkholderiaceae</taxon>
        <taxon>Cupriavidus</taxon>
    </lineage>
</organism>